<accession>A0A1B9QVL2</accession>
<evidence type="ECO:0000256" key="3">
    <source>
        <dbReference type="ARBA" id="ARBA00022833"/>
    </source>
</evidence>
<evidence type="ECO:0000259" key="6">
    <source>
        <dbReference type="SMART" id="SM00849"/>
    </source>
</evidence>
<dbReference type="AlphaFoldDB" id="A0A1B9QVL2"/>
<dbReference type="RefSeq" id="WP_065577301.1">
    <property type="nucleotide sequence ID" value="NZ_JBNGCH010000844.1"/>
</dbReference>
<dbReference type="InterPro" id="IPR038536">
    <property type="entry name" value="Alkyl/aryl-sulf_dimr_sf"/>
</dbReference>
<dbReference type="Gene3D" id="1.25.40.880">
    <property type="entry name" value="Alkyl sulfatase, dimerisation domain"/>
    <property type="match status" value="1"/>
</dbReference>
<keyword evidence="8" id="KW-1185">Reference proteome</keyword>
<dbReference type="CDD" id="cd07710">
    <property type="entry name" value="arylsulfatase_Sdsa1-like_MBL-fold"/>
    <property type="match status" value="1"/>
</dbReference>
<feature type="domain" description="Metallo-beta-lactamase" evidence="6">
    <location>
        <begin position="135"/>
        <end position="356"/>
    </location>
</feature>
<dbReference type="SUPFAM" id="SSF55718">
    <property type="entry name" value="SCP-like"/>
    <property type="match status" value="1"/>
</dbReference>
<comment type="caution">
    <text evidence="7">The sequence shown here is derived from an EMBL/GenBank/DDBJ whole genome shotgun (WGS) entry which is preliminary data.</text>
</comment>
<dbReference type="GO" id="GO:0046872">
    <property type="term" value="F:metal ion binding"/>
    <property type="evidence" value="ECO:0007669"/>
    <property type="project" value="UniProtKB-KW"/>
</dbReference>
<dbReference type="Gene3D" id="3.60.15.30">
    <property type="entry name" value="Metallo-beta-lactamase domain"/>
    <property type="match status" value="1"/>
</dbReference>
<dbReference type="Proteomes" id="UP000093173">
    <property type="component" value="Unassembled WGS sequence"/>
</dbReference>
<dbReference type="Pfam" id="PF00753">
    <property type="entry name" value="Lactamase_B"/>
    <property type="match status" value="1"/>
</dbReference>
<dbReference type="GO" id="GO:0030288">
    <property type="term" value="C:outer membrane-bounded periplasmic space"/>
    <property type="evidence" value="ECO:0007669"/>
    <property type="project" value="TreeGrafter"/>
</dbReference>
<protein>
    <submittedName>
        <fullName evidence="7">Alkyl sulfatase</fullName>
    </submittedName>
</protein>
<reference evidence="8" key="1">
    <citation type="submission" date="2016-06" db="EMBL/GenBank/DDBJ databases">
        <authorList>
            <person name="Hehemann J.-H."/>
            <person name="Arevalo P."/>
            <person name="Datta M.S."/>
            <person name="Polz M.F."/>
        </authorList>
    </citation>
    <scope>NUCLEOTIDE SEQUENCE [LARGE SCALE GENOMIC DNA]</scope>
    <source>
        <strain evidence="8">9CSC122</strain>
    </source>
</reference>
<comment type="similarity">
    <text evidence="4">Belongs to the metallo-beta-lactamase superfamily. Type III sulfatase family.</text>
</comment>
<keyword evidence="1" id="KW-0479">Metal-binding</keyword>
<dbReference type="InterPro" id="IPR001279">
    <property type="entry name" value="Metallo-B-lactamas"/>
</dbReference>
<dbReference type="SUPFAM" id="SSF56281">
    <property type="entry name" value="Metallo-hydrolase/oxidoreductase"/>
    <property type="match status" value="1"/>
</dbReference>
<evidence type="ECO:0000256" key="4">
    <source>
        <dbReference type="ARBA" id="ARBA00033751"/>
    </source>
</evidence>
<dbReference type="InterPro" id="IPR036866">
    <property type="entry name" value="RibonucZ/Hydroxyglut_hydro"/>
</dbReference>
<keyword evidence="5" id="KW-0802">TPR repeat</keyword>
<evidence type="ECO:0000256" key="5">
    <source>
        <dbReference type="PROSITE-ProRule" id="PRU00339"/>
    </source>
</evidence>
<organism evidence="7 8">
    <name type="scientific">Vibrio genomosp. F10</name>
    <dbReference type="NCBI Taxonomy" id="723171"/>
    <lineage>
        <taxon>Bacteria</taxon>
        <taxon>Pseudomonadati</taxon>
        <taxon>Pseudomonadota</taxon>
        <taxon>Gammaproteobacteria</taxon>
        <taxon>Vibrionales</taxon>
        <taxon>Vibrionaceae</taxon>
        <taxon>Vibrio</taxon>
    </lineage>
</organism>
<evidence type="ECO:0000256" key="2">
    <source>
        <dbReference type="ARBA" id="ARBA00022801"/>
    </source>
</evidence>
<dbReference type="PANTHER" id="PTHR43223:SF1">
    <property type="entry name" value="ALKYL_ARYL-SULFATASE BDS1"/>
    <property type="match status" value="1"/>
</dbReference>
<proteinExistence type="inferred from homology"/>
<keyword evidence="3" id="KW-0862">Zinc</keyword>
<dbReference type="GO" id="GO:0046983">
    <property type="term" value="F:protein dimerization activity"/>
    <property type="evidence" value="ECO:0007669"/>
    <property type="project" value="InterPro"/>
</dbReference>
<dbReference type="InterPro" id="IPR036527">
    <property type="entry name" value="SCP2_sterol-bd_dom_sf"/>
</dbReference>
<dbReference type="Pfam" id="PF14863">
    <property type="entry name" value="Alkyl_sulf_dimr"/>
    <property type="match status" value="1"/>
</dbReference>
<dbReference type="GO" id="GO:0018741">
    <property type="term" value="F:linear primary-alkylsulfatase activity"/>
    <property type="evidence" value="ECO:0007669"/>
    <property type="project" value="InterPro"/>
</dbReference>
<keyword evidence="2" id="KW-0378">Hydrolase</keyword>
<evidence type="ECO:0000313" key="7">
    <source>
        <dbReference type="EMBL" id="OCH73046.1"/>
    </source>
</evidence>
<dbReference type="Pfam" id="PF14864">
    <property type="entry name" value="Alkyl_sulf_C"/>
    <property type="match status" value="1"/>
</dbReference>
<dbReference type="PROSITE" id="PS50005">
    <property type="entry name" value="TPR"/>
    <property type="match status" value="1"/>
</dbReference>
<dbReference type="SMART" id="SM00849">
    <property type="entry name" value="Lactamase_B"/>
    <property type="match status" value="1"/>
</dbReference>
<dbReference type="EMBL" id="MAJZ01000844">
    <property type="protein sequence ID" value="OCH73046.1"/>
    <property type="molecule type" value="Genomic_DNA"/>
</dbReference>
<feature type="repeat" description="TPR" evidence="5">
    <location>
        <begin position="462"/>
        <end position="495"/>
    </location>
</feature>
<dbReference type="GO" id="GO:0018909">
    <property type="term" value="P:dodecyl sulfate metabolic process"/>
    <property type="evidence" value="ECO:0007669"/>
    <property type="project" value="InterPro"/>
</dbReference>
<dbReference type="Gene3D" id="3.30.1050.10">
    <property type="entry name" value="SCP2 sterol-binding domain"/>
    <property type="match status" value="1"/>
</dbReference>
<sequence>MRNTTLAIAILSTLSINVSAQSHDHEHFDALEMARYKGKAATEHTVEANRALANRLPFEDRTAFEEQKRGLIASFGDHDAGLARIPFIDFMQNVNPEQYPDTVNPSIFRQGLMNYQAQGLYEVVEGVYQIRGSDVSNITVFRTETGYVLNDPGLLDETTKDAWEFAKLHLPAPHTIHAVIYSHPHGDHFGGVRGLEADFADDVKIIAPEGFVSALADENMVAGNAMSRRTDYQYGTTLGLNARGQVDMAIGLTKGTKGGLTLITPNVEITDKVEQHKIDGLTFEFTNVPGAEAPVEILTWVEEYNTLFTGELTYHGMHNIYTFRGAKVRDSLAWTKYLTEIKLAYGDRIEALTSSHSAPVWDNKAINEYITLQRDNYGFIHNQSMRLANNGVTINDVGREIEKIIPEIQFNTWHTNGYHGSYSHNARAVVNLYLGYHDMNPVNTNPLTTIDKSCTYVEAAGAETLYSAGMVHFEAGRYQQSSQLFNDLVQCDPTNETFRNALADSFEQQGYQSETMAWRNSYLQGAVELRTNEVKDGVNQMSADIIANSPTAKIFDMFAVRLNSVKAIEAGLDFTLTTVHPDTNEFFYTEVSNGNMTTVQTDKQQSADTTFFIHKADFSQVLLQQTTLGQLLETGMAGFSGEAKNVQALQGAMEQPNRKFDILPLIK</sequence>
<dbReference type="InterPro" id="IPR044097">
    <property type="entry name" value="Bds1/SdsA1_MBL-fold"/>
</dbReference>
<dbReference type="PANTHER" id="PTHR43223">
    <property type="entry name" value="ALKYL/ARYL-SULFATASE"/>
    <property type="match status" value="1"/>
</dbReference>
<dbReference type="InterPro" id="IPR029229">
    <property type="entry name" value="Alkyl_sulf_C"/>
</dbReference>
<gene>
    <name evidence="7" type="ORF">A6E14_15005</name>
</gene>
<dbReference type="InterPro" id="IPR029228">
    <property type="entry name" value="Alkyl_sulf_dimr"/>
</dbReference>
<evidence type="ECO:0000256" key="1">
    <source>
        <dbReference type="ARBA" id="ARBA00022723"/>
    </source>
</evidence>
<evidence type="ECO:0000313" key="8">
    <source>
        <dbReference type="Proteomes" id="UP000093173"/>
    </source>
</evidence>
<dbReference type="InterPro" id="IPR019734">
    <property type="entry name" value="TPR_rpt"/>
</dbReference>
<dbReference type="InterPro" id="IPR052195">
    <property type="entry name" value="Bact_Alkyl/Aryl-Sulfatase"/>
</dbReference>
<name>A0A1B9QVL2_9VIBR</name>